<evidence type="ECO:0000313" key="3">
    <source>
        <dbReference type="EMBL" id="KAJ8880950.1"/>
    </source>
</evidence>
<evidence type="ECO:0000256" key="1">
    <source>
        <dbReference type="SAM" id="MobiDB-lite"/>
    </source>
</evidence>
<dbReference type="EMBL" id="JARBHB010000006">
    <property type="protein sequence ID" value="KAJ8880950.1"/>
    <property type="molecule type" value="Genomic_DNA"/>
</dbReference>
<sequence>MTNIVYIAFLFCVTAATVRCQGVAEDNRTHVSAEKNVHSKPTTEGEAMRSPRKKQLMEKLKRAVESGKKDDAKGSSAVRFELDVGAAIEPREPFSEGDVAARSKKSSSYYPLPQQMSIQALPQQMSIQGLPQQMSIQALPQQMSIQGLPPQGASIEIRPQSCYPYSVVGQPLGQSATAAATLSLTNPTTRTAQGMIGNGQAGYDGNQRWVPVLLACQPSPTWTVAPQRNCVVQLLASERRGGFKKNAGDGTVPPSNATSVGDAADAAVRQLEEEAERELAGVVVDDQAQQAALRAEQQERLRQWLRLNQQLAEVHKVAVVEGNVRSAVPQQTIILAPSPAAPLQTPYTISSGTVFLSPVNVPVQSVPVSAPLQTRPVVVHQPASSAALQPFITISSG</sequence>
<comment type="caution">
    <text evidence="3">The sequence shown here is derived from an EMBL/GenBank/DDBJ whole genome shotgun (WGS) entry which is preliminary data.</text>
</comment>
<name>A0ABQ9H9H2_9NEOP</name>
<dbReference type="Proteomes" id="UP001159363">
    <property type="component" value="Chromosome 5"/>
</dbReference>
<feature type="chain" id="PRO_5045986120" evidence="2">
    <location>
        <begin position="21"/>
        <end position="397"/>
    </location>
</feature>
<gene>
    <name evidence="3" type="ORF">PR048_017423</name>
</gene>
<feature type="region of interest" description="Disordered" evidence="1">
    <location>
        <begin position="31"/>
        <end position="55"/>
    </location>
</feature>
<evidence type="ECO:0000313" key="4">
    <source>
        <dbReference type="Proteomes" id="UP001159363"/>
    </source>
</evidence>
<evidence type="ECO:0000256" key="2">
    <source>
        <dbReference type="SAM" id="SignalP"/>
    </source>
</evidence>
<keyword evidence="4" id="KW-1185">Reference proteome</keyword>
<protein>
    <submittedName>
        <fullName evidence="3">Uncharacterized protein</fullName>
    </submittedName>
</protein>
<keyword evidence="2" id="KW-0732">Signal</keyword>
<feature type="signal peptide" evidence="2">
    <location>
        <begin position="1"/>
        <end position="20"/>
    </location>
</feature>
<reference evidence="3 4" key="1">
    <citation type="submission" date="2023-02" db="EMBL/GenBank/DDBJ databases">
        <title>LHISI_Scaffold_Assembly.</title>
        <authorList>
            <person name="Stuart O.P."/>
            <person name="Cleave R."/>
            <person name="Magrath M.J.L."/>
            <person name="Mikheyev A.S."/>
        </authorList>
    </citation>
    <scope>NUCLEOTIDE SEQUENCE [LARGE SCALE GENOMIC DNA]</scope>
    <source>
        <strain evidence="3">Daus_M_001</strain>
        <tissue evidence="3">Leg muscle</tissue>
    </source>
</reference>
<accession>A0ABQ9H9H2</accession>
<organism evidence="3 4">
    <name type="scientific">Dryococelus australis</name>
    <dbReference type="NCBI Taxonomy" id="614101"/>
    <lineage>
        <taxon>Eukaryota</taxon>
        <taxon>Metazoa</taxon>
        <taxon>Ecdysozoa</taxon>
        <taxon>Arthropoda</taxon>
        <taxon>Hexapoda</taxon>
        <taxon>Insecta</taxon>
        <taxon>Pterygota</taxon>
        <taxon>Neoptera</taxon>
        <taxon>Polyneoptera</taxon>
        <taxon>Phasmatodea</taxon>
        <taxon>Verophasmatodea</taxon>
        <taxon>Anareolatae</taxon>
        <taxon>Phasmatidae</taxon>
        <taxon>Eurycanthinae</taxon>
        <taxon>Dryococelus</taxon>
    </lineage>
</organism>
<proteinExistence type="predicted"/>